<dbReference type="Proteomes" id="UP000024635">
    <property type="component" value="Unassembled WGS sequence"/>
</dbReference>
<dbReference type="AlphaFoldDB" id="A0A016WJT9"/>
<sequence>MVAVHAVPARRPFVPYFVHLNRTGSCHMVSDKKDALVDEQPASWLTALAAEFLFILTFLAAEHFRVEIPHSHRFYSFFNNS</sequence>
<comment type="caution">
    <text evidence="1">The sequence shown here is derived from an EMBL/GenBank/DDBJ whole genome shotgun (WGS) entry which is preliminary data.</text>
</comment>
<reference evidence="2" key="1">
    <citation type="journal article" date="2015" name="Nat. Genet.">
        <title>The genome and transcriptome of the zoonotic hookworm Ancylostoma ceylanicum identify infection-specific gene families.</title>
        <authorList>
            <person name="Schwarz E.M."/>
            <person name="Hu Y."/>
            <person name="Antoshechkin I."/>
            <person name="Miller M.M."/>
            <person name="Sternberg P.W."/>
            <person name="Aroian R.V."/>
        </authorList>
    </citation>
    <scope>NUCLEOTIDE SEQUENCE</scope>
    <source>
        <strain evidence="2">HY135</strain>
    </source>
</reference>
<organism evidence="1 2">
    <name type="scientific">Ancylostoma ceylanicum</name>
    <dbReference type="NCBI Taxonomy" id="53326"/>
    <lineage>
        <taxon>Eukaryota</taxon>
        <taxon>Metazoa</taxon>
        <taxon>Ecdysozoa</taxon>
        <taxon>Nematoda</taxon>
        <taxon>Chromadorea</taxon>
        <taxon>Rhabditida</taxon>
        <taxon>Rhabditina</taxon>
        <taxon>Rhabditomorpha</taxon>
        <taxon>Strongyloidea</taxon>
        <taxon>Ancylostomatidae</taxon>
        <taxon>Ancylostomatinae</taxon>
        <taxon>Ancylostoma</taxon>
    </lineage>
</organism>
<evidence type="ECO:0000313" key="2">
    <source>
        <dbReference type="Proteomes" id="UP000024635"/>
    </source>
</evidence>
<evidence type="ECO:0000313" key="1">
    <source>
        <dbReference type="EMBL" id="EYC39298.1"/>
    </source>
</evidence>
<gene>
    <name evidence="1" type="primary">Acey_s0663.g1301</name>
    <name evidence="1" type="ORF">Y032_0663g1301</name>
</gene>
<accession>A0A016WJT9</accession>
<name>A0A016WJT9_9BILA</name>
<dbReference type="EMBL" id="JARK01000263">
    <property type="protein sequence ID" value="EYC39298.1"/>
    <property type="molecule type" value="Genomic_DNA"/>
</dbReference>
<proteinExistence type="predicted"/>
<protein>
    <submittedName>
        <fullName evidence="1">Uncharacterized protein</fullName>
    </submittedName>
</protein>
<keyword evidence="2" id="KW-1185">Reference proteome</keyword>